<dbReference type="PANTHER" id="PTHR43848:SF2">
    <property type="entry name" value="PUTRESCINE TRANSPORT SYSTEM PERMEASE PROTEIN POTI"/>
    <property type="match status" value="1"/>
</dbReference>
<proteinExistence type="inferred from homology"/>
<dbReference type="GO" id="GO:0055085">
    <property type="term" value="P:transmembrane transport"/>
    <property type="evidence" value="ECO:0007669"/>
    <property type="project" value="InterPro"/>
</dbReference>
<keyword evidence="7 8" id="KW-0472">Membrane</keyword>
<protein>
    <submittedName>
        <fullName evidence="10">ABC transporter permease</fullName>
    </submittedName>
</protein>
<comment type="subcellular location">
    <subcellularLocation>
        <location evidence="1 8">Cell membrane</location>
        <topology evidence="1 8">Multi-pass membrane protein</topology>
    </subcellularLocation>
</comment>
<dbReference type="InterPro" id="IPR035906">
    <property type="entry name" value="MetI-like_sf"/>
</dbReference>
<dbReference type="Gene3D" id="1.10.3720.10">
    <property type="entry name" value="MetI-like"/>
    <property type="match status" value="1"/>
</dbReference>
<evidence type="ECO:0000256" key="2">
    <source>
        <dbReference type="ARBA" id="ARBA00007069"/>
    </source>
</evidence>
<name>A0A498KYT6_9EURY</name>
<organism evidence="10 11">
    <name type="scientific">Halorientalis pallida</name>
    <dbReference type="NCBI Taxonomy" id="2479928"/>
    <lineage>
        <taxon>Archaea</taxon>
        <taxon>Methanobacteriati</taxon>
        <taxon>Methanobacteriota</taxon>
        <taxon>Stenosarchaea group</taxon>
        <taxon>Halobacteria</taxon>
        <taxon>Halobacteriales</taxon>
        <taxon>Haloarculaceae</taxon>
        <taxon>Halorientalis</taxon>
    </lineage>
</organism>
<dbReference type="InterPro" id="IPR000515">
    <property type="entry name" value="MetI-like"/>
</dbReference>
<keyword evidence="5 8" id="KW-0812">Transmembrane</keyword>
<evidence type="ECO:0000256" key="5">
    <source>
        <dbReference type="ARBA" id="ARBA00022692"/>
    </source>
</evidence>
<accession>A0A498KYT6</accession>
<feature type="transmembrane region" description="Helical" evidence="8">
    <location>
        <begin position="12"/>
        <end position="33"/>
    </location>
</feature>
<evidence type="ECO:0000313" key="10">
    <source>
        <dbReference type="EMBL" id="RXK50438.1"/>
    </source>
</evidence>
<feature type="transmembrane region" description="Helical" evidence="8">
    <location>
        <begin position="189"/>
        <end position="212"/>
    </location>
</feature>
<keyword evidence="3 8" id="KW-0813">Transport</keyword>
<evidence type="ECO:0000256" key="8">
    <source>
        <dbReference type="RuleBase" id="RU363032"/>
    </source>
</evidence>
<evidence type="ECO:0000259" key="9">
    <source>
        <dbReference type="PROSITE" id="PS50928"/>
    </source>
</evidence>
<evidence type="ECO:0000256" key="1">
    <source>
        <dbReference type="ARBA" id="ARBA00004651"/>
    </source>
</evidence>
<evidence type="ECO:0000256" key="4">
    <source>
        <dbReference type="ARBA" id="ARBA00022475"/>
    </source>
</evidence>
<dbReference type="Proteomes" id="UP000289691">
    <property type="component" value="Unassembled WGS sequence"/>
</dbReference>
<dbReference type="OrthoDB" id="45815at2157"/>
<comment type="similarity">
    <text evidence="2">Belongs to the binding-protein-dependent transport system permease family. CysTW subfamily.</text>
</comment>
<dbReference type="GO" id="GO:0005886">
    <property type="term" value="C:plasma membrane"/>
    <property type="evidence" value="ECO:0007669"/>
    <property type="project" value="UniProtKB-SubCell"/>
</dbReference>
<sequence>MRERALRWLFRGAVGLSFAFLALPLVLVVATAFDASGSVVFPPEQLSLAWFLQFPGEPLWVRSVANSLVVATGTMGVSTAVGTAAALAVRRLGGRRRTAVVGLAVLPLLVPGVVIGITMLTFFSRFGLQQSYLALVIAHSLWATPLTFSVMQATFSRFDWRLHEAARDLGAGPTRAFATVVVPNVRAGLVVAALVAFVVSLQEFVIALFLTGPDTRTVPVQAWNSLRQGLDPLVSVVSTILIVAVTLLIVVAGVLVGLDRLAADT</sequence>
<dbReference type="Pfam" id="PF00528">
    <property type="entry name" value="BPD_transp_1"/>
    <property type="match status" value="1"/>
</dbReference>
<evidence type="ECO:0000313" key="11">
    <source>
        <dbReference type="Proteomes" id="UP000289691"/>
    </source>
</evidence>
<reference evidence="10 11" key="1">
    <citation type="submission" date="2019-01" db="EMBL/GenBank/DDBJ databases">
        <title>Halorientalis sp. F13-25 a new haloarchaeum isolated from hypersaline water.</title>
        <authorList>
            <person name="Ana D.-V."/>
            <person name="Cristina S.-P."/>
            <person name="Antonio V."/>
        </authorList>
    </citation>
    <scope>NUCLEOTIDE SEQUENCE [LARGE SCALE GENOMIC DNA]</scope>
    <source>
        <strain evidence="10 11">F13-25</strain>
    </source>
</reference>
<gene>
    <name evidence="10" type="ORF">EAF64_07760</name>
</gene>
<feature type="transmembrane region" description="Helical" evidence="8">
    <location>
        <begin position="232"/>
        <end position="258"/>
    </location>
</feature>
<dbReference type="AlphaFoldDB" id="A0A498KYT6"/>
<dbReference type="SUPFAM" id="SSF161098">
    <property type="entry name" value="MetI-like"/>
    <property type="match status" value="1"/>
</dbReference>
<feature type="transmembrane region" description="Helical" evidence="8">
    <location>
        <begin position="101"/>
        <end position="126"/>
    </location>
</feature>
<dbReference type="InterPro" id="IPR051789">
    <property type="entry name" value="Bact_Polyamine_Transport"/>
</dbReference>
<comment type="caution">
    <text evidence="10">The sequence shown here is derived from an EMBL/GenBank/DDBJ whole genome shotgun (WGS) entry which is preliminary data.</text>
</comment>
<dbReference type="EMBL" id="RDFA01000002">
    <property type="protein sequence ID" value="RXK50438.1"/>
    <property type="molecule type" value="Genomic_DNA"/>
</dbReference>
<feature type="domain" description="ABC transmembrane type-1" evidence="9">
    <location>
        <begin position="64"/>
        <end position="252"/>
    </location>
</feature>
<keyword evidence="11" id="KW-1185">Reference proteome</keyword>
<evidence type="ECO:0000256" key="7">
    <source>
        <dbReference type="ARBA" id="ARBA00023136"/>
    </source>
</evidence>
<dbReference type="PROSITE" id="PS50928">
    <property type="entry name" value="ABC_TM1"/>
    <property type="match status" value="1"/>
</dbReference>
<feature type="transmembrane region" description="Helical" evidence="8">
    <location>
        <begin position="132"/>
        <end position="151"/>
    </location>
</feature>
<evidence type="ECO:0000256" key="3">
    <source>
        <dbReference type="ARBA" id="ARBA00022448"/>
    </source>
</evidence>
<dbReference type="PANTHER" id="PTHR43848">
    <property type="entry name" value="PUTRESCINE TRANSPORT SYSTEM PERMEASE PROTEIN POTI"/>
    <property type="match status" value="1"/>
</dbReference>
<keyword evidence="4" id="KW-1003">Cell membrane</keyword>
<evidence type="ECO:0000256" key="6">
    <source>
        <dbReference type="ARBA" id="ARBA00022989"/>
    </source>
</evidence>
<dbReference type="RefSeq" id="WP_129068398.1">
    <property type="nucleotide sequence ID" value="NZ_RDFA01000002.1"/>
</dbReference>
<keyword evidence="6 8" id="KW-1133">Transmembrane helix</keyword>
<feature type="transmembrane region" description="Helical" evidence="8">
    <location>
        <begin position="68"/>
        <end position="89"/>
    </location>
</feature>
<dbReference type="CDD" id="cd06261">
    <property type="entry name" value="TM_PBP2"/>
    <property type="match status" value="1"/>
</dbReference>